<dbReference type="EMBL" id="FXAW01000003">
    <property type="protein sequence ID" value="SMG27529.1"/>
    <property type="molecule type" value="Genomic_DNA"/>
</dbReference>
<feature type="domain" description="PDZ" evidence="1">
    <location>
        <begin position="329"/>
        <end position="405"/>
    </location>
</feature>
<dbReference type="STRING" id="1028.SAMN05661096_01619"/>
<keyword evidence="3" id="KW-1185">Reference proteome</keyword>
<dbReference type="InterPro" id="IPR021109">
    <property type="entry name" value="Peptidase_aspartic_dom_sf"/>
</dbReference>
<dbReference type="SUPFAM" id="SSF50156">
    <property type="entry name" value="PDZ domain-like"/>
    <property type="match status" value="1"/>
</dbReference>
<dbReference type="OrthoDB" id="3521766at2"/>
<dbReference type="PROSITE" id="PS00141">
    <property type="entry name" value="ASP_PROTEASE"/>
    <property type="match status" value="1"/>
</dbReference>
<dbReference type="InterPro" id="IPR001969">
    <property type="entry name" value="Aspartic_peptidase_AS"/>
</dbReference>
<organism evidence="2 3">
    <name type="scientific">Marivirga sericea</name>
    <dbReference type="NCBI Taxonomy" id="1028"/>
    <lineage>
        <taxon>Bacteria</taxon>
        <taxon>Pseudomonadati</taxon>
        <taxon>Bacteroidota</taxon>
        <taxon>Cytophagia</taxon>
        <taxon>Cytophagales</taxon>
        <taxon>Marivirgaceae</taxon>
        <taxon>Marivirga</taxon>
    </lineage>
</organism>
<dbReference type="Proteomes" id="UP000193804">
    <property type="component" value="Unassembled WGS sequence"/>
</dbReference>
<name>A0A1X7JIH6_9BACT</name>
<sequence>MIKKCINYTFFFLIILTAQIKKVSGQNLKFGFEINDNKRSTTVPFELNSNLIIINVLFEGVIPLKFIVDTGVTNTVLIDKSYSDILSIEPDRKLTLIGAAGIKEVEAYIVNRTSVKVGNITGSNIPLLILKEDYLNLQKTLGIKIHGILGYDFFKNFVVRVDYKNKLMKFYRPEFFNRPLLLYKAIEMKIENSKPYIFQNLKVNDSTEILAKLMIDTGASHPLMLHKNSSEYIQLPEKNVQDILGAGIAGSIEGHAARTTQISLDKYTLENVVTNFPDSGVYQDIIKSTGRNGTIGGGILNRFKLFFDYGNEKIYLRRNSLFKKEFKHDMSGLTVVAKGEYYLEPYYEIEKVRMDTPSYDAGLRKDDKIISLNGNLGRDLSLGLINDILSKKEGKKIKIKVKRGDEVLSFTFYLVAFI</sequence>
<keyword evidence="2" id="KW-0645">Protease</keyword>
<dbReference type="Gene3D" id="2.40.70.10">
    <property type="entry name" value="Acid Proteases"/>
    <property type="match status" value="2"/>
</dbReference>
<dbReference type="InterPro" id="IPR001478">
    <property type="entry name" value="PDZ"/>
</dbReference>
<evidence type="ECO:0000313" key="2">
    <source>
        <dbReference type="EMBL" id="SMG27529.1"/>
    </source>
</evidence>
<dbReference type="AlphaFoldDB" id="A0A1X7JIH6"/>
<keyword evidence="2" id="KW-0378">Hydrolase</keyword>
<dbReference type="SUPFAM" id="SSF50630">
    <property type="entry name" value="Acid proteases"/>
    <property type="match status" value="1"/>
</dbReference>
<evidence type="ECO:0000313" key="3">
    <source>
        <dbReference type="Proteomes" id="UP000193804"/>
    </source>
</evidence>
<reference evidence="3" key="1">
    <citation type="submission" date="2017-04" db="EMBL/GenBank/DDBJ databases">
        <authorList>
            <person name="Varghese N."/>
            <person name="Submissions S."/>
        </authorList>
    </citation>
    <scope>NUCLEOTIDE SEQUENCE [LARGE SCALE GENOMIC DNA]</scope>
    <source>
        <strain evidence="3">DSM 4125</strain>
    </source>
</reference>
<proteinExistence type="predicted"/>
<dbReference type="GO" id="GO:0004190">
    <property type="term" value="F:aspartic-type endopeptidase activity"/>
    <property type="evidence" value="ECO:0007669"/>
    <property type="project" value="InterPro"/>
</dbReference>
<dbReference type="InterPro" id="IPR036034">
    <property type="entry name" value="PDZ_sf"/>
</dbReference>
<dbReference type="RefSeq" id="WP_085516557.1">
    <property type="nucleotide sequence ID" value="NZ_FXAW01000003.1"/>
</dbReference>
<dbReference type="Pfam" id="PF13180">
    <property type="entry name" value="PDZ_2"/>
    <property type="match status" value="1"/>
</dbReference>
<evidence type="ECO:0000259" key="1">
    <source>
        <dbReference type="SMART" id="SM00228"/>
    </source>
</evidence>
<protein>
    <submittedName>
        <fullName evidence="2">Aspartyl protease</fullName>
    </submittedName>
</protein>
<dbReference type="Gene3D" id="2.30.42.10">
    <property type="match status" value="1"/>
</dbReference>
<dbReference type="GO" id="GO:0006508">
    <property type="term" value="P:proteolysis"/>
    <property type="evidence" value="ECO:0007669"/>
    <property type="project" value="UniProtKB-KW"/>
</dbReference>
<dbReference type="SMART" id="SM00228">
    <property type="entry name" value="PDZ"/>
    <property type="match status" value="1"/>
</dbReference>
<accession>A0A1X7JIH6</accession>
<gene>
    <name evidence="2" type="ORF">SAMN05661096_01619</name>
</gene>
<dbReference type="Pfam" id="PF13650">
    <property type="entry name" value="Asp_protease_2"/>
    <property type="match status" value="2"/>
</dbReference>